<evidence type="ECO:0000256" key="5">
    <source>
        <dbReference type="ARBA" id="ARBA00023136"/>
    </source>
</evidence>
<organism evidence="8 9">
    <name type="scientific">Phormidium yuhuli AB48</name>
    <dbReference type="NCBI Taxonomy" id="2940671"/>
    <lineage>
        <taxon>Bacteria</taxon>
        <taxon>Bacillati</taxon>
        <taxon>Cyanobacteriota</taxon>
        <taxon>Cyanophyceae</taxon>
        <taxon>Oscillatoriophycideae</taxon>
        <taxon>Oscillatoriales</taxon>
        <taxon>Oscillatoriaceae</taxon>
        <taxon>Phormidium</taxon>
        <taxon>Phormidium yuhuli</taxon>
    </lineage>
</organism>
<dbReference type="Pfam" id="PF07690">
    <property type="entry name" value="MFS_1"/>
    <property type="match status" value="1"/>
</dbReference>
<accession>A0ABY5AV11</accession>
<sequence length="457" mass="50072">MSDRPKKRLNFLQIINMSVGFFGIQFGWALQMTNMSAIFEHLGAQADEIPILWLAAPLTGLIVQPMVGHMSDNTWGPLGRRRPYFLFGAILSSTALVFMPHSSSLWMAAGGLWILDTSNNISMEPFRAFVGDLLPAERRTQGFAMQSFFIGAGSVLAAAFPWLLNHLLGVTNTGGENSIPPTIEISFYVGAAAFLGTVLWTVLSTEEYPPEDLEAFEKQQEEQSGFGTGLSEIWSAILEMPTTMRQLAWVQSFSWLGMYCVFLYFPPAVARNIFGAVSQSSELYSEGIEWAGICIAAYNAVCLVFSFILPKLSHFTSRQVTHCLCLICGGVGLISLWFIENPYLILFSMIGLGIAWSSLLAMPYAILVGSLPDDKTGVYMGIFNAFIVLPEILASLGFGWVMRYWFDENRMLALVSGGVAMLIAAVLVLRVQESGAKTPSRDPNSLDLPATAQAAEG</sequence>
<dbReference type="PANTHER" id="PTHR19432">
    <property type="entry name" value="SUGAR TRANSPORTER"/>
    <property type="match status" value="1"/>
</dbReference>
<evidence type="ECO:0000256" key="2">
    <source>
        <dbReference type="ARBA" id="ARBA00022448"/>
    </source>
</evidence>
<feature type="transmembrane region" description="Helical" evidence="7">
    <location>
        <begin position="185"/>
        <end position="203"/>
    </location>
</feature>
<protein>
    <submittedName>
        <fullName evidence="8">MFS transporter</fullName>
    </submittedName>
</protein>
<feature type="transmembrane region" description="Helical" evidence="7">
    <location>
        <begin position="83"/>
        <end position="99"/>
    </location>
</feature>
<dbReference type="PANTHER" id="PTHR19432:SF35">
    <property type="entry name" value="SOLUTE CARRIER FAMILY 45 MEMBER 3 ISOFORM X1"/>
    <property type="match status" value="1"/>
</dbReference>
<evidence type="ECO:0000256" key="7">
    <source>
        <dbReference type="SAM" id="Phobius"/>
    </source>
</evidence>
<evidence type="ECO:0000313" key="8">
    <source>
        <dbReference type="EMBL" id="USR91968.1"/>
    </source>
</evidence>
<feature type="region of interest" description="Disordered" evidence="6">
    <location>
        <begin position="436"/>
        <end position="457"/>
    </location>
</feature>
<dbReference type="SUPFAM" id="SSF103473">
    <property type="entry name" value="MFS general substrate transporter"/>
    <property type="match status" value="1"/>
</dbReference>
<keyword evidence="5 7" id="KW-0472">Membrane</keyword>
<dbReference type="RefSeq" id="WP_252664048.1">
    <property type="nucleotide sequence ID" value="NZ_CP098611.1"/>
</dbReference>
<dbReference type="EMBL" id="CP098611">
    <property type="protein sequence ID" value="USR91968.1"/>
    <property type="molecule type" value="Genomic_DNA"/>
</dbReference>
<keyword evidence="3 7" id="KW-0812">Transmembrane</keyword>
<feature type="transmembrane region" description="Helical" evidence="7">
    <location>
        <begin position="411"/>
        <end position="431"/>
    </location>
</feature>
<reference evidence="8" key="1">
    <citation type="submission" date="2022-06" db="EMBL/GenBank/DDBJ databases">
        <title>Genome sequence of Phormidium yuhuli AB48 isolated from an industrial photobioreactor environment.</title>
        <authorList>
            <person name="Qiu Y."/>
            <person name="Noonan A.J.C."/>
            <person name="Dofher K."/>
            <person name="Koch M."/>
            <person name="Kieft B."/>
            <person name="Lin X."/>
            <person name="Ziels R.M."/>
            <person name="Hallam S.J."/>
        </authorList>
    </citation>
    <scope>NUCLEOTIDE SEQUENCE</scope>
    <source>
        <strain evidence="8">AB48</strain>
    </source>
</reference>
<evidence type="ECO:0000256" key="4">
    <source>
        <dbReference type="ARBA" id="ARBA00022989"/>
    </source>
</evidence>
<gene>
    <name evidence="8" type="ORF">NEA10_04385</name>
</gene>
<proteinExistence type="predicted"/>
<feature type="transmembrane region" description="Helical" evidence="7">
    <location>
        <begin position="320"/>
        <end position="339"/>
    </location>
</feature>
<feature type="transmembrane region" description="Helical" evidence="7">
    <location>
        <begin position="51"/>
        <end position="71"/>
    </location>
</feature>
<dbReference type="InterPro" id="IPR036259">
    <property type="entry name" value="MFS_trans_sf"/>
</dbReference>
<feature type="transmembrane region" description="Helical" evidence="7">
    <location>
        <begin position="345"/>
        <end position="366"/>
    </location>
</feature>
<keyword evidence="9" id="KW-1185">Reference proteome</keyword>
<feature type="transmembrane region" description="Helical" evidence="7">
    <location>
        <begin position="143"/>
        <end position="165"/>
    </location>
</feature>
<name>A0ABY5AV11_9CYAN</name>
<feature type="transmembrane region" description="Helical" evidence="7">
    <location>
        <begin position="12"/>
        <end position="31"/>
    </location>
</feature>
<keyword evidence="2" id="KW-0813">Transport</keyword>
<feature type="transmembrane region" description="Helical" evidence="7">
    <location>
        <begin position="247"/>
        <end position="267"/>
    </location>
</feature>
<evidence type="ECO:0000256" key="1">
    <source>
        <dbReference type="ARBA" id="ARBA00004141"/>
    </source>
</evidence>
<evidence type="ECO:0000313" key="9">
    <source>
        <dbReference type="Proteomes" id="UP001056708"/>
    </source>
</evidence>
<comment type="subcellular location">
    <subcellularLocation>
        <location evidence="1">Membrane</location>
        <topology evidence="1">Multi-pass membrane protein</topology>
    </subcellularLocation>
</comment>
<dbReference type="Proteomes" id="UP001056708">
    <property type="component" value="Chromosome"/>
</dbReference>
<feature type="transmembrane region" description="Helical" evidence="7">
    <location>
        <begin position="378"/>
        <end position="405"/>
    </location>
</feature>
<dbReference type="InterPro" id="IPR011701">
    <property type="entry name" value="MFS"/>
</dbReference>
<dbReference type="Gene3D" id="1.20.1250.20">
    <property type="entry name" value="MFS general substrate transporter like domains"/>
    <property type="match status" value="1"/>
</dbReference>
<evidence type="ECO:0000256" key="3">
    <source>
        <dbReference type="ARBA" id="ARBA00022692"/>
    </source>
</evidence>
<keyword evidence="4 7" id="KW-1133">Transmembrane helix</keyword>
<evidence type="ECO:0000256" key="6">
    <source>
        <dbReference type="SAM" id="MobiDB-lite"/>
    </source>
</evidence>
<feature type="transmembrane region" description="Helical" evidence="7">
    <location>
        <begin position="287"/>
        <end position="308"/>
    </location>
</feature>